<organism evidence="2 3">
    <name type="scientific">Lithocarpus litseifolius</name>
    <dbReference type="NCBI Taxonomy" id="425828"/>
    <lineage>
        <taxon>Eukaryota</taxon>
        <taxon>Viridiplantae</taxon>
        <taxon>Streptophyta</taxon>
        <taxon>Embryophyta</taxon>
        <taxon>Tracheophyta</taxon>
        <taxon>Spermatophyta</taxon>
        <taxon>Magnoliopsida</taxon>
        <taxon>eudicotyledons</taxon>
        <taxon>Gunneridae</taxon>
        <taxon>Pentapetalae</taxon>
        <taxon>rosids</taxon>
        <taxon>fabids</taxon>
        <taxon>Fagales</taxon>
        <taxon>Fagaceae</taxon>
        <taxon>Lithocarpus</taxon>
    </lineage>
</organism>
<protein>
    <recommendedName>
        <fullName evidence="1">DUF4371 domain-containing protein</fullName>
    </recommendedName>
</protein>
<dbReference type="SUPFAM" id="SSF53098">
    <property type="entry name" value="Ribonuclease H-like"/>
    <property type="match status" value="1"/>
</dbReference>
<dbReference type="InterPro" id="IPR025398">
    <property type="entry name" value="DUF4371"/>
</dbReference>
<dbReference type="InterPro" id="IPR012337">
    <property type="entry name" value="RNaseH-like_sf"/>
</dbReference>
<feature type="domain" description="DUF4371" evidence="1">
    <location>
        <begin position="1"/>
        <end position="67"/>
    </location>
</feature>
<dbReference type="AlphaFoldDB" id="A0AAW2E1Y4"/>
<dbReference type="InterPro" id="IPR055298">
    <property type="entry name" value="AtLOH3-like"/>
</dbReference>
<reference evidence="2 3" key="1">
    <citation type="submission" date="2024-01" db="EMBL/GenBank/DDBJ databases">
        <title>A telomere-to-telomere, gap-free genome of sweet tea (Lithocarpus litseifolius).</title>
        <authorList>
            <person name="Zhou J."/>
        </authorList>
    </citation>
    <scope>NUCLEOTIDE SEQUENCE [LARGE SCALE GENOMIC DNA]</scope>
    <source>
        <strain evidence="2">Zhou-2022a</strain>
        <tissue evidence="2">Leaf</tissue>
    </source>
</reference>
<dbReference type="Proteomes" id="UP001459277">
    <property type="component" value="Unassembled WGS sequence"/>
</dbReference>
<dbReference type="Pfam" id="PF14291">
    <property type="entry name" value="DUF4371"/>
    <property type="match status" value="1"/>
</dbReference>
<evidence type="ECO:0000313" key="2">
    <source>
        <dbReference type="EMBL" id="KAL0016067.1"/>
    </source>
</evidence>
<comment type="caution">
    <text evidence="2">The sequence shown here is derived from an EMBL/GenBank/DDBJ whole genome shotgun (WGS) entry which is preliminary data.</text>
</comment>
<accession>A0AAW2E1Y4</accession>
<gene>
    <name evidence="2" type="ORF">SO802_003136</name>
</gene>
<sequence>MVVVLRYVDKKGIVTKRFLGIVHVANSSTLSLKAVIEFLLCKYALSLSRLRGQGYDGASNMQGEFNGLKTLILKENKSAFYVHCFAHQLQLTLVAVANKHTNIAEFFSLVSKIVTIVGASCKRREFLRNAQLVKITEALNLGELESGQGLNQETSLKRVGDTHWGSHYRTIINLILMFSSTINVLEMIEKDSLLSEQRVEARSILRLILSFEFSFALHLMKNILGITNELSIALQKKNQDIVNVMTLVRMSKQPLQMMRDDEWEALLTEVSTFCSKHDIPILNMEEIFVVGVRP</sequence>
<evidence type="ECO:0000313" key="3">
    <source>
        <dbReference type="Proteomes" id="UP001459277"/>
    </source>
</evidence>
<evidence type="ECO:0000259" key="1">
    <source>
        <dbReference type="Pfam" id="PF14291"/>
    </source>
</evidence>
<dbReference type="PANTHER" id="PTHR11697:SF230">
    <property type="entry name" value="ZINC FINGER, MYM DOMAIN CONTAINING 1"/>
    <property type="match status" value="1"/>
</dbReference>
<proteinExistence type="predicted"/>
<dbReference type="EMBL" id="JAZDWU010000001">
    <property type="protein sequence ID" value="KAL0016067.1"/>
    <property type="molecule type" value="Genomic_DNA"/>
</dbReference>
<name>A0AAW2E1Y4_9ROSI</name>
<dbReference type="PANTHER" id="PTHR11697">
    <property type="entry name" value="GENERAL TRANSCRIPTION FACTOR 2-RELATED ZINC FINGER PROTEIN"/>
    <property type="match status" value="1"/>
</dbReference>
<keyword evidence="3" id="KW-1185">Reference proteome</keyword>